<evidence type="ECO:0000313" key="2">
    <source>
        <dbReference type="Proteomes" id="UP000182814"/>
    </source>
</evidence>
<name>A0A1H2AYH8_9PSED</name>
<organism evidence="1 2">
    <name type="scientific">Pseudomonas lini</name>
    <dbReference type="NCBI Taxonomy" id="163011"/>
    <lineage>
        <taxon>Bacteria</taxon>
        <taxon>Pseudomonadati</taxon>
        <taxon>Pseudomonadota</taxon>
        <taxon>Gammaproteobacteria</taxon>
        <taxon>Pseudomonadales</taxon>
        <taxon>Pseudomonadaceae</taxon>
        <taxon>Pseudomonas</taxon>
    </lineage>
</organism>
<sequence>MLYSYLENAIQHAEFTLTEFSDQRAYFGCWSLIVEGNGHTYSIVHEGRDGWLIFYRRDVYGTLTELDKKESACMDDTDKASQCLIWLSDYPHFLVFNDQQL</sequence>
<dbReference type="AlphaFoldDB" id="A0A1H2AYH8"/>
<keyword evidence="2" id="KW-1185">Reference proteome</keyword>
<evidence type="ECO:0000313" key="1">
    <source>
        <dbReference type="EMBL" id="SDT51013.1"/>
    </source>
</evidence>
<dbReference type="Proteomes" id="UP000182814">
    <property type="component" value="Chromosome I"/>
</dbReference>
<reference evidence="2" key="1">
    <citation type="submission" date="2016-10" db="EMBL/GenBank/DDBJ databases">
        <authorList>
            <person name="Varghese N."/>
            <person name="Submissions S."/>
        </authorList>
    </citation>
    <scope>NUCLEOTIDE SEQUENCE [LARGE SCALE GENOMIC DNA]</scope>
    <source>
        <strain evidence="2">BS3782</strain>
    </source>
</reference>
<dbReference type="EMBL" id="LT629746">
    <property type="protein sequence ID" value="SDT51013.1"/>
    <property type="molecule type" value="Genomic_DNA"/>
</dbReference>
<protein>
    <submittedName>
        <fullName evidence="1">Uncharacterized protein</fullName>
    </submittedName>
</protein>
<gene>
    <name evidence="1" type="ORF">SAMN04490191_4860</name>
</gene>
<dbReference type="RefSeq" id="WP_170287825.1">
    <property type="nucleotide sequence ID" value="NZ_JABTYG010000003.1"/>
</dbReference>
<proteinExistence type="predicted"/>
<accession>A0A1H2AYH8</accession>